<organism evidence="1 2">
    <name type="scientific">Perspicuibacillus lycopersici</name>
    <dbReference type="NCBI Taxonomy" id="1325689"/>
    <lineage>
        <taxon>Bacteria</taxon>
        <taxon>Bacillati</taxon>
        <taxon>Bacillota</taxon>
        <taxon>Bacilli</taxon>
        <taxon>Bacillales</taxon>
        <taxon>Bacillaceae</taxon>
        <taxon>Perspicuibacillus</taxon>
    </lineage>
</organism>
<reference evidence="1" key="1">
    <citation type="submission" date="2022-10" db="EMBL/GenBank/DDBJ databases">
        <title>Description of Fervidibacillus gen. nov. in the family Fervidibacillaceae fam. nov. with two species, Fervidibacillus albus sp. nov., and Fervidibacillus halotolerans sp. nov., isolated from tidal flat sediments.</title>
        <authorList>
            <person name="Kwon K.K."/>
            <person name="Yang S.-H."/>
        </authorList>
    </citation>
    <scope>NUCLEOTIDE SEQUENCE</scope>
    <source>
        <strain evidence="1">JCM 19140</strain>
    </source>
</reference>
<protein>
    <submittedName>
        <fullName evidence="1">DUF5082 domain-containing protein</fullName>
    </submittedName>
</protein>
<dbReference type="EMBL" id="JAOUSF010000005">
    <property type="protein sequence ID" value="MCU9614791.1"/>
    <property type="molecule type" value="Genomic_DNA"/>
</dbReference>
<name>A0AAE3IUK7_9BACI</name>
<keyword evidence="2" id="KW-1185">Reference proteome</keyword>
<dbReference type="RefSeq" id="WP_263074112.1">
    <property type="nucleotide sequence ID" value="NZ_JAOUSF010000005.1"/>
</dbReference>
<evidence type="ECO:0000313" key="2">
    <source>
        <dbReference type="Proteomes" id="UP001209318"/>
    </source>
</evidence>
<sequence length="145" mass="17253">MSFSRALDDIQVIISYQYSDVDDQLTRLRQTKAKLFKELETSRKEIQQMLQPELAEQWTGNRSNEFTTYREEAYQTTVQTIQYEFHQYLEQIDSEILRLESKRNFLTYLSSYSVEMEALVAKDVVTAEVEEKLSQLKRWVFIGTN</sequence>
<evidence type="ECO:0000313" key="1">
    <source>
        <dbReference type="EMBL" id="MCU9614791.1"/>
    </source>
</evidence>
<dbReference type="Proteomes" id="UP001209318">
    <property type="component" value="Unassembled WGS sequence"/>
</dbReference>
<comment type="caution">
    <text evidence="1">The sequence shown here is derived from an EMBL/GenBank/DDBJ whole genome shotgun (WGS) entry which is preliminary data.</text>
</comment>
<gene>
    <name evidence="1" type="ORF">OEV98_14705</name>
</gene>
<accession>A0AAE3IUK7</accession>
<proteinExistence type="predicted"/>
<dbReference type="AlphaFoldDB" id="A0AAE3IUK7"/>